<dbReference type="Proteomes" id="UP000011185">
    <property type="component" value="Unassembled WGS sequence"/>
</dbReference>
<feature type="compositionally biased region" description="Low complexity" evidence="1">
    <location>
        <begin position="57"/>
        <end position="66"/>
    </location>
</feature>
<keyword evidence="3" id="KW-1185">Reference proteome</keyword>
<feature type="region of interest" description="Disordered" evidence="1">
    <location>
        <begin position="102"/>
        <end position="133"/>
    </location>
</feature>
<gene>
    <name evidence="2" type="ORF">THOM_2949</name>
</gene>
<name>L7JTN7_TRAHO</name>
<protein>
    <submittedName>
        <fullName evidence="2">Uncharacterized protein</fullName>
    </submittedName>
</protein>
<evidence type="ECO:0000313" key="2">
    <source>
        <dbReference type="EMBL" id="ELQ74122.1"/>
    </source>
</evidence>
<feature type="region of interest" description="Disordered" evidence="1">
    <location>
        <begin position="49"/>
        <end position="68"/>
    </location>
</feature>
<evidence type="ECO:0000313" key="3">
    <source>
        <dbReference type="Proteomes" id="UP000011185"/>
    </source>
</evidence>
<dbReference type="VEuPathDB" id="MicrosporidiaDB:THOM_2949"/>
<proteinExistence type="predicted"/>
<dbReference type="InParanoid" id="L7JTN7"/>
<organism evidence="2 3">
    <name type="scientific">Trachipleistophora hominis</name>
    <name type="common">Microsporidian parasite</name>
    <dbReference type="NCBI Taxonomy" id="72359"/>
    <lineage>
        <taxon>Eukaryota</taxon>
        <taxon>Fungi</taxon>
        <taxon>Fungi incertae sedis</taxon>
        <taxon>Microsporidia</taxon>
        <taxon>Pleistophoridae</taxon>
        <taxon>Trachipleistophora</taxon>
    </lineage>
</organism>
<accession>L7JTN7</accession>
<sequence>VKEEIREEEINELIESVTFDPISSHINKHNYDMELAFKPKDIDEIDNKCEDQSTKDSISNNSSSQSHAEDDIYKYVHSTYAEILCTEGYVIDERRSKTRIRFGTNTSRPGKGKSRTVTSKKEISECSNDINDGVSSQRARCEEDSDTAKLYRPISNANPIFDQQFYEVNRSNVNLINDQEVCEGGKDGTREGNINNPDNSLKSSSGILLDTLSLVDPVLSDEPTFAQSDIVLSPAYERHESLSVVDYEKREVDNTRGISVIRPIFTMYESLPVYLDEKGVSNSCVNEENVDKGIIESNNGAIQSHTNTNTVERSDVIARNRGHAEMLASNVSATADLAFSRESVIKSKDAANISEVPACSGDCFAKHALKFSGGTAFNKTLERILGGEWQNSTSFICELKCGKKHIHSSRLTRENFQWILSTYSAELWNMFISSCQVQKNPTRDVNIRNAILCEDGIVLVKHEAHLYSSVIFSDQLFPEESCFKKMPRTLSVLVNAESHENECLETITECCYDFASFDMLLSEESYEKYISETKSLWNATKILTINSAERYDALVRYLTCDPAAFNDVDGRTILNEHIAVQCSFCRFEYPASILMPSRDVFSRLLELNLASFFRHNIGIKFIFMPEILSLKLFLCTRGKINAYSTKFQDLLLLYSLSNLCAIFDHIHKNFTKSFQETSIVAFKHRFAPFIFFIRDLYFLDLLQGFALQPFVQAQYVLLYHSDLLHSLKNLDCVIPETRKSFDPFLMIFSIFFQTTPIQECNVSKICDLSAFLEETENYKFDMHLIITHFSKSDVLLKSVGDSKFA</sequence>
<feature type="non-terminal residue" evidence="2">
    <location>
        <position position="1"/>
    </location>
</feature>
<dbReference type="AlphaFoldDB" id="L7JTN7"/>
<reference evidence="2 3" key="1">
    <citation type="journal article" date="2012" name="PLoS Pathog.">
        <title>The genome of the obligate intracellular parasite Trachipleistophora hominis: new insights into microsporidian genome dynamics and reductive evolution.</title>
        <authorList>
            <person name="Heinz E."/>
            <person name="Williams T.A."/>
            <person name="Nakjang S."/>
            <person name="Noel C.J."/>
            <person name="Swan D.C."/>
            <person name="Goldberg A.V."/>
            <person name="Harris S.R."/>
            <person name="Weinmaier T."/>
            <person name="Markert S."/>
            <person name="Becher D."/>
            <person name="Bernhardt J."/>
            <person name="Dagan T."/>
            <person name="Hacker C."/>
            <person name="Lucocq J.M."/>
            <person name="Schweder T."/>
            <person name="Rattei T."/>
            <person name="Hall N."/>
            <person name="Hirt R.P."/>
            <person name="Embley T.M."/>
        </authorList>
    </citation>
    <scope>NUCLEOTIDE SEQUENCE [LARGE SCALE GENOMIC DNA]</scope>
</reference>
<dbReference type="HOGENOM" id="CLU_350099_0_0_1"/>
<dbReference type="EMBL" id="JH994072">
    <property type="protein sequence ID" value="ELQ74122.1"/>
    <property type="molecule type" value="Genomic_DNA"/>
</dbReference>
<evidence type="ECO:0000256" key="1">
    <source>
        <dbReference type="SAM" id="MobiDB-lite"/>
    </source>
</evidence>